<dbReference type="SUPFAM" id="SSF54534">
    <property type="entry name" value="FKBP-like"/>
    <property type="match status" value="1"/>
</dbReference>
<dbReference type="Proteomes" id="UP000184240">
    <property type="component" value="Unassembled WGS sequence"/>
</dbReference>
<feature type="domain" description="PpiC" evidence="12">
    <location>
        <begin position="347"/>
        <end position="452"/>
    </location>
</feature>
<comment type="similarity">
    <text evidence="8">Belongs to the PpiD chaperone family.</text>
</comment>
<dbReference type="InterPro" id="IPR027304">
    <property type="entry name" value="Trigger_fact/SurA_dom_sf"/>
</dbReference>
<reference evidence="13 16" key="3">
    <citation type="submission" date="2018-07" db="EMBL/GenBank/DDBJ databases">
        <title>Leeuwenhoekiella genomics.</title>
        <authorList>
            <person name="Tahon G."/>
            <person name="Willems A."/>
        </authorList>
    </citation>
    <scope>NUCLEOTIDE SEQUENCE [LARGE SCALE GENOMIC DNA]</scope>
    <source>
        <strain evidence="13 16">LMG 24856</strain>
    </source>
</reference>
<evidence type="ECO:0000313" key="13">
    <source>
        <dbReference type="EMBL" id="RXG27987.1"/>
    </source>
</evidence>
<keyword evidence="3" id="KW-0997">Cell inner membrane</keyword>
<dbReference type="GO" id="GO:0003755">
    <property type="term" value="F:peptidyl-prolyl cis-trans isomerase activity"/>
    <property type="evidence" value="ECO:0007669"/>
    <property type="project" value="UniProtKB-KW"/>
</dbReference>
<reference evidence="14" key="1">
    <citation type="submission" date="2016-11" db="EMBL/GenBank/DDBJ databases">
        <authorList>
            <person name="Jaros S."/>
            <person name="Januszkiewicz K."/>
            <person name="Wedrychowicz H."/>
        </authorList>
    </citation>
    <scope>NUCLEOTIDE SEQUENCE [LARGE SCALE GENOMIC DNA]</scope>
    <source>
        <strain evidence="14">DSM 19859</strain>
    </source>
</reference>
<dbReference type="RefSeq" id="WP_072984360.1">
    <property type="nucleotide sequence ID" value="NZ_FQXT01000005.1"/>
</dbReference>
<dbReference type="InterPro" id="IPR000297">
    <property type="entry name" value="PPIase_PpiC"/>
</dbReference>
<dbReference type="Proteomes" id="UP000290037">
    <property type="component" value="Unassembled WGS sequence"/>
</dbReference>
<dbReference type="Pfam" id="PF13145">
    <property type="entry name" value="Rotamase_2"/>
    <property type="match status" value="1"/>
</dbReference>
<evidence type="ECO:0000313" key="14">
    <source>
        <dbReference type="EMBL" id="SHI22398.1"/>
    </source>
</evidence>
<keyword evidence="4" id="KW-0812">Transmembrane</keyword>
<comment type="subcellular location">
    <subcellularLocation>
        <location evidence="1">Cell inner membrane</location>
        <topology evidence="1">Single-pass type II membrane protein</topology>
        <orientation evidence="1">Periplasmic side</orientation>
    </subcellularLocation>
</comment>
<reference evidence="15" key="2">
    <citation type="submission" date="2016-11" db="EMBL/GenBank/DDBJ databases">
        <authorList>
            <person name="Varghese N."/>
            <person name="Submissions S."/>
        </authorList>
    </citation>
    <scope>NUCLEOTIDE SEQUENCE [LARGE SCALE GENOMIC DNA]</scope>
    <source>
        <strain evidence="15">DSM 19859</strain>
    </source>
</reference>
<feature type="domain" description="PpiC" evidence="12">
    <location>
        <begin position="550"/>
        <end position="660"/>
    </location>
</feature>
<protein>
    <recommendedName>
        <fullName evidence="9">Periplasmic chaperone PpiD</fullName>
    </recommendedName>
    <alternativeName>
        <fullName evidence="10">Periplasmic folding chaperone</fullName>
    </alternativeName>
</protein>
<evidence type="ECO:0000313" key="16">
    <source>
        <dbReference type="Proteomes" id="UP000290037"/>
    </source>
</evidence>
<dbReference type="Pfam" id="PF13623">
    <property type="entry name" value="SurA_N_2"/>
    <property type="match status" value="1"/>
</dbReference>
<dbReference type="STRING" id="573501.SAMN04487999_2988"/>
<evidence type="ECO:0000256" key="5">
    <source>
        <dbReference type="ARBA" id="ARBA00022989"/>
    </source>
</evidence>
<dbReference type="EMBL" id="QOVN01000005">
    <property type="protein sequence ID" value="RXG27987.1"/>
    <property type="molecule type" value="Genomic_DNA"/>
</dbReference>
<keyword evidence="16" id="KW-1185">Reference proteome</keyword>
<evidence type="ECO:0000256" key="11">
    <source>
        <dbReference type="PROSITE-ProRule" id="PRU00278"/>
    </source>
</evidence>
<accession>A0A1M5ZDW6</accession>
<dbReference type="SUPFAM" id="SSF109998">
    <property type="entry name" value="Triger factor/SurA peptide-binding domain-like"/>
    <property type="match status" value="1"/>
</dbReference>
<gene>
    <name evidence="13" type="ORF">DSM01_2492</name>
    <name evidence="14" type="ORF">SAMN04487999_2988</name>
</gene>
<dbReference type="EMBL" id="FQXT01000005">
    <property type="protein sequence ID" value="SHI22398.1"/>
    <property type="molecule type" value="Genomic_DNA"/>
</dbReference>
<evidence type="ECO:0000256" key="10">
    <source>
        <dbReference type="ARBA" id="ARBA00042775"/>
    </source>
</evidence>
<keyword evidence="2" id="KW-1003">Cell membrane</keyword>
<keyword evidence="11 14" id="KW-0413">Isomerase</keyword>
<evidence type="ECO:0000256" key="4">
    <source>
        <dbReference type="ARBA" id="ARBA00022692"/>
    </source>
</evidence>
<dbReference type="Pfam" id="PF13616">
    <property type="entry name" value="Rotamase_3"/>
    <property type="match status" value="1"/>
</dbReference>
<evidence type="ECO:0000256" key="7">
    <source>
        <dbReference type="ARBA" id="ARBA00023186"/>
    </source>
</evidence>
<keyword evidence="11" id="KW-0697">Rotamase</keyword>
<dbReference type="OrthoDB" id="9812372at2"/>
<dbReference type="GO" id="GO:0005886">
    <property type="term" value="C:plasma membrane"/>
    <property type="evidence" value="ECO:0007669"/>
    <property type="project" value="UniProtKB-SubCell"/>
</dbReference>
<name>A0A1M5ZDW6_9FLAO</name>
<evidence type="ECO:0000256" key="9">
    <source>
        <dbReference type="ARBA" id="ARBA00040743"/>
    </source>
</evidence>
<keyword evidence="6" id="KW-0472">Membrane</keyword>
<dbReference type="AlphaFoldDB" id="A0A1M5ZDW6"/>
<evidence type="ECO:0000256" key="2">
    <source>
        <dbReference type="ARBA" id="ARBA00022475"/>
    </source>
</evidence>
<dbReference type="PROSITE" id="PS50198">
    <property type="entry name" value="PPIC_PPIASE_2"/>
    <property type="match status" value="2"/>
</dbReference>
<sequence>MAVLNKIRQRSVFLIAIIALALFAFVLADVFKNGGFSTDKSQRILGSVNGEDIEQQEFAQLVDNQTARYGNNITNTQAVNAAWEQEVRRIILDEQYEELGISIERDRINDLLKEALQSDPNFQNENGVFSEQKLREYIATLKSTNPQMYEQWVAYEQQLAKNEQQQIYFDLIKAGLNTSFKEGQMDFEMENNLRDLEYVQVPYTSIPDEEVTVSKEEITAYIKEHANEFQTEAARNIRYVKFSEDPTLSDEEAVKANLSELLENRVEYTAATKTNDTVAGLANTTNPEDFVNEYSDERYTDLYIFKNELPADASDELWALNEGDVYGPYKDGAAFKISKVVAVSQIPDSVQSSHILLTYQGLANAGAQTRTKAEAKALADSLAGVIKGNASKLAELAPEYSADGSKEKGGDLGYATKGRFVQPFNDFIFDGKTGDVGVVESRFGYHVIRITDQKNVQRAIKLATVTKAVEPSQETINNVFNETTKFQMAVTENKNGFEDVAKEGGYNVRPVNSIKALDETLPGQGSQREIIRWAFDEERKTGDVERFNVDGGYLVVQLTKKTEKGLLPADEASPRVTPIVRNQKKAAQIKKNISGSDLAAIASANNVTVQTSPGVNLKNPTLAGSGTEPKVVGKAFGLEEGNVSAPIEGNRGVYVVKVTKITPARELDNYASFAVQKQNADRATVNMRVVQALKDASEIEDKRSNFY</sequence>
<evidence type="ECO:0000256" key="1">
    <source>
        <dbReference type="ARBA" id="ARBA00004382"/>
    </source>
</evidence>
<proteinExistence type="inferred from homology"/>
<evidence type="ECO:0000256" key="8">
    <source>
        <dbReference type="ARBA" id="ARBA00038408"/>
    </source>
</evidence>
<evidence type="ECO:0000313" key="15">
    <source>
        <dbReference type="Proteomes" id="UP000184240"/>
    </source>
</evidence>
<evidence type="ECO:0000259" key="12">
    <source>
        <dbReference type="PROSITE" id="PS50198"/>
    </source>
</evidence>
<dbReference type="InterPro" id="IPR052029">
    <property type="entry name" value="PpiD_chaperone"/>
</dbReference>
<organism evidence="14 15">
    <name type="scientific">Leeuwenhoekiella palythoae</name>
    <dbReference type="NCBI Taxonomy" id="573501"/>
    <lineage>
        <taxon>Bacteria</taxon>
        <taxon>Pseudomonadati</taxon>
        <taxon>Bacteroidota</taxon>
        <taxon>Flavobacteriia</taxon>
        <taxon>Flavobacteriales</taxon>
        <taxon>Flavobacteriaceae</taxon>
        <taxon>Leeuwenhoekiella</taxon>
    </lineage>
</organism>
<dbReference type="PANTHER" id="PTHR47529">
    <property type="entry name" value="PEPTIDYL-PROLYL CIS-TRANS ISOMERASE D"/>
    <property type="match status" value="1"/>
</dbReference>
<evidence type="ECO:0000256" key="3">
    <source>
        <dbReference type="ARBA" id="ARBA00022519"/>
    </source>
</evidence>
<dbReference type="PANTHER" id="PTHR47529:SF1">
    <property type="entry name" value="PERIPLASMIC CHAPERONE PPID"/>
    <property type="match status" value="1"/>
</dbReference>
<keyword evidence="7" id="KW-0143">Chaperone</keyword>
<dbReference type="InterPro" id="IPR046357">
    <property type="entry name" value="PPIase_dom_sf"/>
</dbReference>
<evidence type="ECO:0000256" key="6">
    <source>
        <dbReference type="ARBA" id="ARBA00023136"/>
    </source>
</evidence>
<keyword evidence="5" id="KW-1133">Transmembrane helix</keyword>
<dbReference type="Gene3D" id="3.10.50.40">
    <property type="match status" value="2"/>
</dbReference>